<protein>
    <submittedName>
        <fullName evidence="2">Uncharacterized protein</fullName>
    </submittedName>
</protein>
<keyword evidence="1" id="KW-0812">Transmembrane</keyword>
<sequence>MASQMDTWKIMQIVIPWAISFVSICVTFYVAYMTKQTQKMLSLNEKKIQQIDSNLEHLREDLVRFYSAFSTNPKETMANVLVAYEILMANPLATDELRKAAYKVREFTTVKAMSVFGASVKTDSAIEPGDTYQSSIDELGKAYRQIVEEQNQKRANLLNDKLRERLFKKTANSSK</sequence>
<gene>
    <name evidence="2" type="ORF">BSTER_0674</name>
</gene>
<keyword evidence="1" id="KW-0472">Membrane</keyword>
<organism evidence="2 3">
    <name type="scientific">Bifidobacterium adolescentis JCM 15918</name>
    <dbReference type="NCBI Taxonomy" id="1437612"/>
    <lineage>
        <taxon>Bacteria</taxon>
        <taxon>Bacillati</taxon>
        <taxon>Actinomycetota</taxon>
        <taxon>Actinomycetes</taxon>
        <taxon>Bifidobacteriales</taxon>
        <taxon>Bifidobacteriaceae</taxon>
        <taxon>Bifidobacterium</taxon>
    </lineage>
</organism>
<feature type="transmembrane region" description="Helical" evidence="1">
    <location>
        <begin position="13"/>
        <end position="32"/>
    </location>
</feature>
<keyword evidence="1" id="KW-1133">Transmembrane helix</keyword>
<dbReference type="Proteomes" id="UP000029091">
    <property type="component" value="Unassembled WGS sequence"/>
</dbReference>
<accession>A0A087DRF5</accession>
<reference evidence="2 3" key="1">
    <citation type="submission" date="2014-03" db="EMBL/GenBank/DDBJ databases">
        <title>Genomics of Bifidobacteria.</title>
        <authorList>
            <person name="Ventura M."/>
            <person name="Milani C."/>
            <person name="Lugli G.A."/>
        </authorList>
    </citation>
    <scope>NUCLEOTIDE SEQUENCE [LARGE SCALE GENOMIC DNA]</scope>
    <source>
        <strain evidence="3">JCM 15918</strain>
    </source>
</reference>
<evidence type="ECO:0000313" key="3">
    <source>
        <dbReference type="Proteomes" id="UP000029091"/>
    </source>
</evidence>
<dbReference type="EMBL" id="JGZQ01000003">
    <property type="protein sequence ID" value="KFI98105.1"/>
    <property type="molecule type" value="Genomic_DNA"/>
</dbReference>
<comment type="caution">
    <text evidence="2">The sequence shown here is derived from an EMBL/GenBank/DDBJ whole genome shotgun (WGS) entry which is preliminary data.</text>
</comment>
<name>A0A087DRF5_BIFAD</name>
<dbReference type="AlphaFoldDB" id="A0A087DRF5"/>
<evidence type="ECO:0000256" key="1">
    <source>
        <dbReference type="SAM" id="Phobius"/>
    </source>
</evidence>
<proteinExistence type="predicted"/>
<evidence type="ECO:0000313" key="2">
    <source>
        <dbReference type="EMBL" id="KFI98105.1"/>
    </source>
</evidence>